<keyword evidence="1" id="KW-0175">Coiled coil</keyword>
<name>W4HLJ5_9RHOB</name>
<evidence type="ECO:0000256" key="1">
    <source>
        <dbReference type="SAM" id="Coils"/>
    </source>
</evidence>
<keyword evidence="3" id="KW-1185">Reference proteome</keyword>
<sequence>MLGATLSKAAVGLIALLAIVGAEKLPMLAGSMPAGAQPVVRPAAPATTQATGPERLAFAGAVSPRVTSDALPRQPGLFGSATARCEDGAAEADRARIGDRIALRVFEDAADGAERFERRDLSGTFPVEAGGDIAMPGLGRIAAIGQPLACLEGPVSAALGDEMGLSATVTASFAARPPVLVQGAVIAPGSYDYTPGLTVGAVIAKAGASSGGAADTALRRTLAARRDELRALRAGLVLEHARLSAQRAGAPDLALDPTDRRALIERLGADRIEGEEAVLRAALGSREIRAERDAAARDDLDSALALATDRRDLMRARLADLTAERDLLEDALGTDCRGRCSSQRTFDELRLDSLNGRLADLELTAQDAETRVIEARQARDRHERVVALDHSEADRTLALSVAEALADRNALDAQIAAVNAQLADLGGAPGDRSVIVERRSGLRTETIAGTADLPLLPGDLVTVSQDVADAGPAGTAQR</sequence>
<protein>
    <recommendedName>
        <fullName evidence="4">Polysaccharide biosynthesis/export protein</fullName>
    </recommendedName>
</protein>
<dbReference type="RefSeq" id="WP_043844232.1">
    <property type="nucleotide sequence ID" value="NZ_AQQW01000005.1"/>
</dbReference>
<proteinExistence type="predicted"/>
<evidence type="ECO:0000313" key="3">
    <source>
        <dbReference type="Proteomes" id="UP000019063"/>
    </source>
</evidence>
<comment type="caution">
    <text evidence="2">The sequence shown here is derived from an EMBL/GenBank/DDBJ whole genome shotgun (WGS) entry which is preliminary data.</text>
</comment>
<feature type="coiled-coil region" evidence="1">
    <location>
        <begin position="304"/>
        <end position="421"/>
    </location>
</feature>
<dbReference type="EMBL" id="AQQW01000005">
    <property type="protein sequence ID" value="ETW12850.1"/>
    <property type="molecule type" value="Genomic_DNA"/>
</dbReference>
<accession>W4HLJ5</accession>
<dbReference type="AlphaFoldDB" id="W4HLJ5"/>
<evidence type="ECO:0008006" key="4">
    <source>
        <dbReference type="Google" id="ProtNLM"/>
    </source>
</evidence>
<dbReference type="eggNOG" id="COG1596">
    <property type="taxonomic scope" value="Bacteria"/>
</dbReference>
<dbReference type="STRING" id="1379903.ATO8_09913"/>
<dbReference type="Proteomes" id="UP000019063">
    <property type="component" value="Unassembled WGS sequence"/>
</dbReference>
<organism evidence="2 3">
    <name type="scientific">Roseivivax marinus</name>
    <dbReference type="NCBI Taxonomy" id="1379903"/>
    <lineage>
        <taxon>Bacteria</taxon>
        <taxon>Pseudomonadati</taxon>
        <taxon>Pseudomonadota</taxon>
        <taxon>Alphaproteobacteria</taxon>
        <taxon>Rhodobacterales</taxon>
        <taxon>Roseobacteraceae</taxon>
        <taxon>Roseivivax</taxon>
    </lineage>
</organism>
<gene>
    <name evidence="2" type="ORF">ATO8_09913</name>
</gene>
<evidence type="ECO:0000313" key="2">
    <source>
        <dbReference type="EMBL" id="ETW12850.1"/>
    </source>
</evidence>
<reference evidence="2 3" key="1">
    <citation type="journal article" date="2014" name="Antonie Van Leeuwenhoek">
        <title>Roseivivax atlanticus sp. nov., isolated from surface seawater of the Atlantic Ocean.</title>
        <authorList>
            <person name="Li G."/>
            <person name="Lai Q."/>
            <person name="Liu X."/>
            <person name="Sun F."/>
            <person name="Shao Z."/>
        </authorList>
    </citation>
    <scope>NUCLEOTIDE SEQUENCE [LARGE SCALE GENOMIC DNA]</scope>
    <source>
        <strain evidence="2 3">22II-s10s</strain>
    </source>
</reference>